<dbReference type="InterPro" id="IPR011765">
    <property type="entry name" value="Pept_M16_N"/>
</dbReference>
<sequence length="453" mass="49759">MTLALNETGTDKSAVHLFEPESCTLANGMEVVVITNRRAPVVSHWCWYKVGTADSPAGKSGLPHFVEHLMFKGTRKVPPGEFSKIVARHGGEDNAFTSLDFTAYFQTIARDRLPMVMEMEADRMVNLALLDEHVYPERDVIVEERRSRVDNDPGSLLSEHLSAAQFLHHPYRLPVIGWMHEIQSYTRADVEDFYAHWYAPNNAILIVSGDIDMAELLPLAEATYGKLSPRDVPARKRLVEPPQLAARRLELKDSRVRQPSLIRSYLAPSLNTPDPVTGIGGGASKARSYALEILAEALGGGATSRLYQSLVVERGLATGAGTYYRGTALDETTFRVVAAPRPEIPIDTLEDALDEVLAQTLEMGVTAGEVARIQKRLVAEATFARDSLGTAARVFGVALTTGGCIEDVETWPDEIAKVTPEEVNLMAREMLRIERSVTGRLLPDVAISERAAA</sequence>
<comment type="similarity">
    <text evidence="1">Belongs to the peptidase M16 family.</text>
</comment>
<dbReference type="InterPro" id="IPR011249">
    <property type="entry name" value="Metalloenz_LuxS/M16"/>
</dbReference>
<dbReference type="AlphaFoldDB" id="A0A212Q3R9"/>
<protein>
    <submittedName>
        <fullName evidence="8">Zinc protease</fullName>
    </submittedName>
</protein>
<accession>A0A212Q3R9</accession>
<evidence type="ECO:0000259" key="7">
    <source>
        <dbReference type="Pfam" id="PF05193"/>
    </source>
</evidence>
<dbReference type="PANTHER" id="PTHR43690">
    <property type="entry name" value="NARDILYSIN"/>
    <property type="match status" value="1"/>
</dbReference>
<evidence type="ECO:0000313" key="9">
    <source>
        <dbReference type="Proteomes" id="UP000197065"/>
    </source>
</evidence>
<dbReference type="SUPFAM" id="SSF63411">
    <property type="entry name" value="LuxS/MPP-like metallohydrolase"/>
    <property type="match status" value="2"/>
</dbReference>
<dbReference type="OrthoDB" id="9811314at2"/>
<evidence type="ECO:0000313" key="8">
    <source>
        <dbReference type="EMBL" id="SNB53973.1"/>
    </source>
</evidence>
<dbReference type="GO" id="GO:0046872">
    <property type="term" value="F:metal ion binding"/>
    <property type="evidence" value="ECO:0007669"/>
    <property type="project" value="InterPro"/>
</dbReference>
<name>A0A212Q3R9_9PROT</name>
<keyword evidence="5" id="KW-0482">Metalloprotease</keyword>
<dbReference type="Pfam" id="PF00675">
    <property type="entry name" value="Peptidase_M16"/>
    <property type="match status" value="1"/>
</dbReference>
<keyword evidence="4" id="KW-0862">Zinc</keyword>
<keyword evidence="2 8" id="KW-0645">Protease</keyword>
<feature type="domain" description="Peptidase M16 N-terminal" evidence="6">
    <location>
        <begin position="31"/>
        <end position="176"/>
    </location>
</feature>
<dbReference type="GO" id="GO:0006508">
    <property type="term" value="P:proteolysis"/>
    <property type="evidence" value="ECO:0007669"/>
    <property type="project" value="UniProtKB-KW"/>
</dbReference>
<dbReference type="PANTHER" id="PTHR43690:SF17">
    <property type="entry name" value="PROTEIN YHJJ"/>
    <property type="match status" value="1"/>
</dbReference>
<dbReference type="InterPro" id="IPR007863">
    <property type="entry name" value="Peptidase_M16_C"/>
</dbReference>
<dbReference type="GO" id="GO:0008237">
    <property type="term" value="F:metallopeptidase activity"/>
    <property type="evidence" value="ECO:0007669"/>
    <property type="project" value="UniProtKB-KW"/>
</dbReference>
<dbReference type="Proteomes" id="UP000197065">
    <property type="component" value="Unassembled WGS sequence"/>
</dbReference>
<dbReference type="EMBL" id="FYEH01000001">
    <property type="protein sequence ID" value="SNB53973.1"/>
    <property type="molecule type" value="Genomic_DNA"/>
</dbReference>
<evidence type="ECO:0000259" key="6">
    <source>
        <dbReference type="Pfam" id="PF00675"/>
    </source>
</evidence>
<evidence type="ECO:0000256" key="3">
    <source>
        <dbReference type="ARBA" id="ARBA00022801"/>
    </source>
</evidence>
<reference evidence="8 9" key="1">
    <citation type="submission" date="2017-06" db="EMBL/GenBank/DDBJ databases">
        <authorList>
            <person name="Kim H.J."/>
            <person name="Triplett B.A."/>
        </authorList>
    </citation>
    <scope>NUCLEOTIDE SEQUENCE [LARGE SCALE GENOMIC DNA]</scope>
    <source>
        <strain evidence="8 9">B29T1</strain>
    </source>
</reference>
<dbReference type="InterPro" id="IPR050626">
    <property type="entry name" value="Peptidase_M16"/>
</dbReference>
<keyword evidence="9" id="KW-1185">Reference proteome</keyword>
<evidence type="ECO:0000256" key="5">
    <source>
        <dbReference type="ARBA" id="ARBA00023049"/>
    </source>
</evidence>
<dbReference type="Gene3D" id="3.30.830.10">
    <property type="entry name" value="Metalloenzyme, LuxS/M16 peptidase-like"/>
    <property type="match status" value="2"/>
</dbReference>
<organism evidence="8 9">
    <name type="scientific">Arboricoccus pini</name>
    <dbReference type="NCBI Taxonomy" id="1963835"/>
    <lineage>
        <taxon>Bacteria</taxon>
        <taxon>Pseudomonadati</taxon>
        <taxon>Pseudomonadota</taxon>
        <taxon>Alphaproteobacteria</taxon>
        <taxon>Geminicoccales</taxon>
        <taxon>Geminicoccaceae</taxon>
        <taxon>Arboricoccus</taxon>
    </lineage>
</organism>
<keyword evidence="3" id="KW-0378">Hydrolase</keyword>
<dbReference type="Pfam" id="PF05193">
    <property type="entry name" value="Peptidase_M16_C"/>
    <property type="match status" value="1"/>
</dbReference>
<gene>
    <name evidence="8" type="ORF">SAMN07250955_101403</name>
</gene>
<feature type="domain" description="Peptidase M16 C-terminal" evidence="7">
    <location>
        <begin position="185"/>
        <end position="377"/>
    </location>
</feature>
<evidence type="ECO:0000256" key="4">
    <source>
        <dbReference type="ARBA" id="ARBA00022833"/>
    </source>
</evidence>
<proteinExistence type="inferred from homology"/>
<evidence type="ECO:0000256" key="2">
    <source>
        <dbReference type="ARBA" id="ARBA00022670"/>
    </source>
</evidence>
<evidence type="ECO:0000256" key="1">
    <source>
        <dbReference type="ARBA" id="ARBA00007261"/>
    </source>
</evidence>
<dbReference type="RefSeq" id="WP_088559701.1">
    <property type="nucleotide sequence ID" value="NZ_FYEH01000001.1"/>
</dbReference>